<dbReference type="InterPro" id="IPR038381">
    <property type="entry name" value="HobA_sf"/>
</dbReference>
<evidence type="ECO:0000313" key="1">
    <source>
        <dbReference type="EMBL" id="XBJ30112.1"/>
    </source>
</evidence>
<sequence length="177" mass="20870">MTDFLKFTLECIRDGGASMAWMEERRLELAPLLAARLRLLLEGKSFIFMCDEQRSWYEEYFLKNINIRSSRPMLPFFSLNNFCKKKLESQEDIELLNDLLEFTFPNGYVYFYIGSNLDKKCQIAKSKNDSLLWLFDEQLQNSFYLNSNDSDLDVKLITLFKLMDKSLDAILFSKVSI</sequence>
<dbReference type="EMBL" id="CP155620">
    <property type="protein sequence ID" value="XBJ30112.1"/>
    <property type="molecule type" value="Genomic_DNA"/>
</dbReference>
<name>A0AAU7EA48_9BACT</name>
<proteinExistence type="predicted"/>
<dbReference type="InterPro" id="IPR021011">
    <property type="entry name" value="HobA"/>
</dbReference>
<dbReference type="Pfam" id="PF12163">
    <property type="entry name" value="HobA"/>
    <property type="match status" value="1"/>
</dbReference>
<dbReference type="Gene3D" id="3.40.50.11670">
    <property type="entry name" value="DNA replication regulator HobA"/>
    <property type="match status" value="1"/>
</dbReference>
<organism evidence="1">
    <name type="scientific">Campylobacter sp. CCS1377</name>
    <dbReference type="NCBI Taxonomy" id="3158229"/>
    <lineage>
        <taxon>Bacteria</taxon>
        <taxon>Pseudomonadati</taxon>
        <taxon>Campylobacterota</taxon>
        <taxon>Epsilonproteobacteria</taxon>
        <taxon>Campylobacterales</taxon>
        <taxon>Campylobacteraceae</taxon>
        <taxon>Campylobacter</taxon>
    </lineage>
</organism>
<dbReference type="RefSeq" id="WP_134238649.1">
    <property type="nucleotide sequence ID" value="NZ_CP155620.1"/>
</dbReference>
<accession>A0AAU7EA48</accession>
<reference evidence="1" key="1">
    <citation type="submission" date="2024-05" db="EMBL/GenBank/DDBJ databases">
        <title>Campylobacter coli isolated from environmental waters in Slovenia.</title>
        <authorList>
            <person name="Zautner A.E."/>
            <person name="Bunk B."/>
            <person name="Riedel T."/>
            <person name="Sproeer C."/>
        </authorList>
    </citation>
    <scope>NUCLEOTIDE SEQUENCE</scope>
    <source>
        <strain evidence="1">CCS1377</strain>
    </source>
</reference>
<dbReference type="AlphaFoldDB" id="A0AAU7EA48"/>
<gene>
    <name evidence="1" type="ORF">AAH949_04610</name>
</gene>
<protein>
    <submittedName>
        <fullName evidence="1">HobA family DNA replication regulator</fullName>
    </submittedName>
</protein>